<organism evidence="5 6">
    <name type="scientific">Bombilactobacillus mellifer</name>
    <dbReference type="NCBI Taxonomy" id="1218492"/>
    <lineage>
        <taxon>Bacteria</taxon>
        <taxon>Bacillati</taxon>
        <taxon>Bacillota</taxon>
        <taxon>Bacilli</taxon>
        <taxon>Lactobacillales</taxon>
        <taxon>Lactobacillaceae</taxon>
        <taxon>Bombilactobacillus</taxon>
    </lineage>
</organism>
<protein>
    <submittedName>
        <fullName evidence="5">Transcriptional regulator</fullName>
    </submittedName>
</protein>
<dbReference type="InterPro" id="IPR020449">
    <property type="entry name" value="Tscrpt_reg_AraC-type_HTH"/>
</dbReference>
<dbReference type="PANTHER" id="PTHR43280:SF28">
    <property type="entry name" value="HTH-TYPE TRANSCRIPTIONAL ACTIVATOR RHAS"/>
    <property type="match status" value="1"/>
</dbReference>
<dbReference type="RefSeq" id="WP_046315851.1">
    <property type="nucleotide sequence ID" value="NZ_JBHSZT010000001.1"/>
</dbReference>
<evidence type="ECO:0000259" key="4">
    <source>
        <dbReference type="PROSITE" id="PS01124"/>
    </source>
</evidence>
<dbReference type="InterPro" id="IPR009057">
    <property type="entry name" value="Homeodomain-like_sf"/>
</dbReference>
<dbReference type="AlphaFoldDB" id="A0A0F4LVC3"/>
<dbReference type="SMART" id="SM00342">
    <property type="entry name" value="HTH_ARAC"/>
    <property type="match status" value="1"/>
</dbReference>
<dbReference type="InterPro" id="IPR018062">
    <property type="entry name" value="HTH_AraC-typ_CS"/>
</dbReference>
<keyword evidence="6" id="KW-1185">Reference proteome</keyword>
<dbReference type="PANTHER" id="PTHR43280">
    <property type="entry name" value="ARAC-FAMILY TRANSCRIPTIONAL REGULATOR"/>
    <property type="match status" value="1"/>
</dbReference>
<name>A0A0F4LVC3_9LACO</name>
<evidence type="ECO:0000256" key="2">
    <source>
        <dbReference type="ARBA" id="ARBA00023125"/>
    </source>
</evidence>
<keyword evidence="3" id="KW-0804">Transcription</keyword>
<gene>
    <name evidence="5" type="ORF">JG30_04540</name>
</gene>
<proteinExistence type="predicted"/>
<dbReference type="Proteomes" id="UP000033558">
    <property type="component" value="Unassembled WGS sequence"/>
</dbReference>
<dbReference type="PROSITE" id="PS00041">
    <property type="entry name" value="HTH_ARAC_FAMILY_1"/>
    <property type="match status" value="1"/>
</dbReference>
<evidence type="ECO:0000313" key="5">
    <source>
        <dbReference type="EMBL" id="KJY62254.1"/>
    </source>
</evidence>
<dbReference type="PRINTS" id="PR00032">
    <property type="entry name" value="HTHARAC"/>
</dbReference>
<sequence>MDKTDKTVNLLIQVKIVLKNIFAISQRRIIFLNQSLNLVDKDSIIQDPNLARGHLTSLIGNKTLYGFPLIRNYHLEGFYLLPNSKSTNHHFLVLFRNYLDNVTHYGFQQNTEQLLVLDPVIIYDLQIFFKVLTSKAVQSFQKKPLVENNQPVAEIPQLTVSNPSRVEKIVESTINYIDKNIDKNLNLNNVAQALYVSPSYLSRIFKKCVHTTFINYINMRKIARAQENLLLTTDSISQISQKTGFAQSSYFTKLFKQKTGLTPLKFRKQYAHIKKIYTLSRNLTWQPNLSVYDISKAYFSQNNIDFMIRNVNGYPYIYAIADLDDLQKNAGWIYLVDCEQPSTPASKISINDKLMIQWLYTDEIF</sequence>
<keyword evidence="1" id="KW-0805">Transcription regulation</keyword>
<comment type="caution">
    <text evidence="5">The sequence shown here is derived from an EMBL/GenBank/DDBJ whole genome shotgun (WGS) entry which is preliminary data.</text>
</comment>
<dbReference type="EMBL" id="JXJQ01000006">
    <property type="protein sequence ID" value="KJY62254.1"/>
    <property type="molecule type" value="Genomic_DNA"/>
</dbReference>
<dbReference type="GO" id="GO:0043565">
    <property type="term" value="F:sequence-specific DNA binding"/>
    <property type="evidence" value="ECO:0007669"/>
    <property type="project" value="InterPro"/>
</dbReference>
<evidence type="ECO:0000256" key="1">
    <source>
        <dbReference type="ARBA" id="ARBA00023015"/>
    </source>
</evidence>
<dbReference type="InterPro" id="IPR018060">
    <property type="entry name" value="HTH_AraC"/>
</dbReference>
<evidence type="ECO:0000256" key="3">
    <source>
        <dbReference type="ARBA" id="ARBA00023163"/>
    </source>
</evidence>
<dbReference type="HOGENOM" id="CLU_064925_0_0_9"/>
<dbReference type="Gene3D" id="1.10.10.60">
    <property type="entry name" value="Homeodomain-like"/>
    <property type="match status" value="2"/>
</dbReference>
<dbReference type="PROSITE" id="PS01124">
    <property type="entry name" value="HTH_ARAC_FAMILY_2"/>
    <property type="match status" value="1"/>
</dbReference>
<dbReference type="OrthoDB" id="9788446at2"/>
<dbReference type="GO" id="GO:0003700">
    <property type="term" value="F:DNA-binding transcription factor activity"/>
    <property type="evidence" value="ECO:0007669"/>
    <property type="project" value="InterPro"/>
</dbReference>
<dbReference type="SUPFAM" id="SSF46689">
    <property type="entry name" value="Homeodomain-like"/>
    <property type="match status" value="2"/>
</dbReference>
<reference evidence="5 6" key="1">
    <citation type="submission" date="2015-01" db="EMBL/GenBank/DDBJ databases">
        <title>Comparative genomics of the lactic acid bacteria isolated from the honey bee gut.</title>
        <authorList>
            <person name="Ellegaard K.M."/>
            <person name="Tamarit D."/>
            <person name="Javelind E."/>
            <person name="Olofsson T."/>
            <person name="Andersson S.G."/>
            <person name="Vasquez A."/>
        </authorList>
    </citation>
    <scope>NUCLEOTIDE SEQUENCE [LARGE SCALE GENOMIC DNA]</scope>
    <source>
        <strain evidence="5 6">Bin4</strain>
    </source>
</reference>
<dbReference type="STRING" id="1218492.JG30_04540"/>
<dbReference type="PATRIC" id="fig|1218492.5.peg.578"/>
<accession>A0A0F4LVC3</accession>
<keyword evidence="2" id="KW-0238">DNA-binding</keyword>
<dbReference type="Pfam" id="PF12833">
    <property type="entry name" value="HTH_18"/>
    <property type="match status" value="1"/>
</dbReference>
<feature type="domain" description="HTH araC/xylS-type" evidence="4">
    <location>
        <begin position="171"/>
        <end position="269"/>
    </location>
</feature>
<evidence type="ECO:0000313" key="6">
    <source>
        <dbReference type="Proteomes" id="UP000033558"/>
    </source>
</evidence>